<proteinExistence type="inferred from homology"/>
<keyword evidence="3 7" id="KW-1133">Transmembrane helix</keyword>
<comment type="subcellular location">
    <subcellularLocation>
        <location evidence="1">Membrane</location>
        <topology evidence="1">Multi-pass membrane protein</topology>
    </subcellularLocation>
</comment>
<dbReference type="InterPro" id="IPR049326">
    <property type="entry name" value="Rhodopsin_dom_fungi"/>
</dbReference>
<feature type="transmembrane region" description="Helical" evidence="7">
    <location>
        <begin position="128"/>
        <end position="151"/>
    </location>
</feature>
<evidence type="ECO:0000256" key="7">
    <source>
        <dbReference type="SAM" id="Phobius"/>
    </source>
</evidence>
<dbReference type="PANTHER" id="PTHR33048">
    <property type="entry name" value="PTH11-LIKE INTEGRAL MEMBRANE PROTEIN (AFU_ORTHOLOGUE AFUA_5G11245)"/>
    <property type="match status" value="1"/>
</dbReference>
<evidence type="ECO:0000256" key="5">
    <source>
        <dbReference type="ARBA" id="ARBA00038359"/>
    </source>
</evidence>
<dbReference type="PANTHER" id="PTHR33048:SF92">
    <property type="entry name" value="INTEGRAL MEMBRANE PROTEIN"/>
    <property type="match status" value="1"/>
</dbReference>
<dbReference type="Pfam" id="PF20684">
    <property type="entry name" value="Fung_rhodopsin"/>
    <property type="match status" value="1"/>
</dbReference>
<dbReference type="GO" id="GO:0016020">
    <property type="term" value="C:membrane"/>
    <property type="evidence" value="ECO:0007669"/>
    <property type="project" value="UniProtKB-SubCell"/>
</dbReference>
<comment type="similarity">
    <text evidence="5">Belongs to the SAT4 family.</text>
</comment>
<feature type="compositionally biased region" description="Polar residues" evidence="6">
    <location>
        <begin position="305"/>
        <end position="321"/>
    </location>
</feature>
<dbReference type="AlphaFoldDB" id="A0A2T4H014"/>
<feature type="transmembrane region" description="Helical" evidence="7">
    <location>
        <begin position="270"/>
        <end position="288"/>
    </location>
</feature>
<keyword evidence="2 7" id="KW-0812">Transmembrane</keyword>
<evidence type="ECO:0000313" key="9">
    <source>
        <dbReference type="EMBL" id="PTD09153.1"/>
    </source>
</evidence>
<dbReference type="EMBL" id="PVEM01000003">
    <property type="protein sequence ID" value="PTD09153.1"/>
    <property type="molecule type" value="Genomic_DNA"/>
</dbReference>
<feature type="transmembrane region" description="Helical" evidence="7">
    <location>
        <begin position="6"/>
        <end position="29"/>
    </location>
</feature>
<reference evidence="9 10" key="1">
    <citation type="submission" date="2018-02" db="EMBL/GenBank/DDBJ databases">
        <title>Fusarium culmorum secondary metabolites in fungal-bacterial-plant interactions.</title>
        <authorList>
            <person name="Schmidt R."/>
        </authorList>
    </citation>
    <scope>NUCLEOTIDE SEQUENCE [LARGE SCALE GENOMIC DNA]</scope>
    <source>
        <strain evidence="9 10">PV</strain>
    </source>
</reference>
<evidence type="ECO:0000256" key="6">
    <source>
        <dbReference type="SAM" id="MobiDB-lite"/>
    </source>
</evidence>
<feature type="region of interest" description="Disordered" evidence="6">
    <location>
        <begin position="305"/>
        <end position="338"/>
    </location>
</feature>
<protein>
    <recommendedName>
        <fullName evidence="8">Rhodopsin domain-containing protein</fullName>
    </recommendedName>
</protein>
<name>A0A2T4H014_FUSCU</name>
<dbReference type="InterPro" id="IPR052337">
    <property type="entry name" value="SAT4-like"/>
</dbReference>
<dbReference type="Proteomes" id="UP000241587">
    <property type="component" value="Unassembled WGS sequence"/>
</dbReference>
<evidence type="ECO:0000256" key="3">
    <source>
        <dbReference type="ARBA" id="ARBA00022989"/>
    </source>
</evidence>
<comment type="caution">
    <text evidence="9">The sequence shown here is derived from an EMBL/GenBank/DDBJ whole genome shotgun (WGS) entry which is preliminary data.</text>
</comment>
<feature type="transmembrane region" description="Helical" evidence="7">
    <location>
        <begin position="92"/>
        <end position="116"/>
    </location>
</feature>
<gene>
    <name evidence="9" type="ORF">FCULG_00007704</name>
</gene>
<accession>A0A2T4H014</accession>
<organism evidence="9 10">
    <name type="scientific">Fusarium culmorum</name>
    <dbReference type="NCBI Taxonomy" id="5516"/>
    <lineage>
        <taxon>Eukaryota</taxon>
        <taxon>Fungi</taxon>
        <taxon>Dikarya</taxon>
        <taxon>Ascomycota</taxon>
        <taxon>Pezizomycotina</taxon>
        <taxon>Sordariomycetes</taxon>
        <taxon>Hypocreomycetidae</taxon>
        <taxon>Hypocreales</taxon>
        <taxon>Nectriaceae</taxon>
        <taxon>Fusarium</taxon>
    </lineage>
</organism>
<evidence type="ECO:0000313" key="10">
    <source>
        <dbReference type="Proteomes" id="UP000241587"/>
    </source>
</evidence>
<keyword evidence="4 7" id="KW-0472">Membrane</keyword>
<evidence type="ECO:0000256" key="1">
    <source>
        <dbReference type="ARBA" id="ARBA00004141"/>
    </source>
</evidence>
<evidence type="ECO:0000256" key="2">
    <source>
        <dbReference type="ARBA" id="ARBA00022692"/>
    </source>
</evidence>
<feature type="transmembrane region" description="Helical" evidence="7">
    <location>
        <begin position="231"/>
        <end position="250"/>
    </location>
</feature>
<keyword evidence="10" id="KW-1185">Reference proteome</keyword>
<feature type="domain" description="Rhodopsin" evidence="8">
    <location>
        <begin position="25"/>
        <end position="289"/>
    </location>
</feature>
<sequence length="357" mass="40940">MAPGASALLIMEWTLISLSTLVIVARIWLRLGLQKQRLLGSDVWMTCAWAMGIITASFCITYVHMGVMEDGIDPGLTNFDASDERKQLIRKLLWISVLPFITSFYLCKAALLSVYHQVIPRFMTKRRTFLWATVSYVVASFVVTVVLLFTICTPVNRWWNRTFDSDRQCHRDPLMSFFRAIWALNFTCDIFSKLLLSSHVQIRWKCANMPVFVLPWLIVPDLMIKGWLRIGVYFTFLLGLINMTLSIVRYTKVYTGVEASLVTIHFWNSLDLYIGLVIACLPALRPYFKYAAESRAFNYMRSKTGTRSSSQYTTNATTASSHAVKHSQVPPKGSFDVSDRLPQLSLVHVRPEDEERY</sequence>
<evidence type="ECO:0000256" key="4">
    <source>
        <dbReference type="ARBA" id="ARBA00023136"/>
    </source>
</evidence>
<dbReference type="OrthoDB" id="5273647at2759"/>
<feature type="transmembrane region" description="Helical" evidence="7">
    <location>
        <begin position="41"/>
        <end position="63"/>
    </location>
</feature>
<evidence type="ECO:0000259" key="8">
    <source>
        <dbReference type="Pfam" id="PF20684"/>
    </source>
</evidence>
<dbReference type="OMA" id="TYVHMGV"/>